<dbReference type="Pfam" id="PF00326">
    <property type="entry name" value="Peptidase_S9"/>
    <property type="match status" value="1"/>
</dbReference>
<dbReference type="AlphaFoldDB" id="A0A9W7AQ98"/>
<dbReference type="GO" id="GO:0006508">
    <property type="term" value="P:proteolysis"/>
    <property type="evidence" value="ECO:0007669"/>
    <property type="project" value="InterPro"/>
</dbReference>
<keyword evidence="3" id="KW-1185">Reference proteome</keyword>
<sequence length="239" mass="26756">IVSVYGGPHVQRVNNSWSQNADMRAQRLRSLGFCVVKCDNRGGSRRGRLFELEVKGDMGNKEVEDQVDCVDHVTRVLKVGDAKRVGIVGWSYGGYMAAMCLSKEPNVFHAAVSGAPVTTWRAYDTHYTERYMGLPAENKEGYERSSVMNHSHNIKGSLMLVHGMVDENVHFGHTTRLINKLVEDMIPYELLLFPTERHSPRGTKGRAYMEERIGDFFMKNVKKREVGGGKGIFGGFLGG</sequence>
<dbReference type="InterPro" id="IPR001375">
    <property type="entry name" value="Peptidase_S9_cat"/>
</dbReference>
<comment type="caution">
    <text evidence="2">The sequence shown here is derived from an EMBL/GenBank/DDBJ whole genome shotgun (WGS) entry which is preliminary data.</text>
</comment>
<feature type="domain" description="Peptidase S9 prolyl oligopeptidase catalytic" evidence="1">
    <location>
        <begin position="23"/>
        <end position="223"/>
    </location>
</feature>
<dbReference type="PANTHER" id="PTHR11731">
    <property type="entry name" value="PROTEASE FAMILY S9B,C DIPEPTIDYL-PEPTIDASE IV-RELATED"/>
    <property type="match status" value="1"/>
</dbReference>
<proteinExistence type="predicted"/>
<dbReference type="SUPFAM" id="SSF53474">
    <property type="entry name" value="alpha/beta-Hydrolases"/>
    <property type="match status" value="1"/>
</dbReference>
<dbReference type="InterPro" id="IPR029058">
    <property type="entry name" value="AB_hydrolase_fold"/>
</dbReference>
<evidence type="ECO:0000259" key="1">
    <source>
        <dbReference type="Pfam" id="PF00326"/>
    </source>
</evidence>
<gene>
    <name evidence="2" type="ORF">TrRE_jg6806</name>
</gene>
<name>A0A9W7AQ98_9STRA</name>
<reference evidence="2" key="1">
    <citation type="submission" date="2022-07" db="EMBL/GenBank/DDBJ databases">
        <title>Genome analysis of Parmales, a sister group of diatoms, reveals the evolutionary specialization of diatoms from phago-mixotrophs to photoautotrophs.</title>
        <authorList>
            <person name="Ban H."/>
            <person name="Sato S."/>
            <person name="Yoshikawa S."/>
            <person name="Kazumasa Y."/>
            <person name="Nakamura Y."/>
            <person name="Ichinomiya M."/>
            <person name="Saitoh K."/>
            <person name="Sato N."/>
            <person name="Blanc-Mathieu R."/>
            <person name="Endo H."/>
            <person name="Kuwata A."/>
            <person name="Ogata H."/>
        </authorList>
    </citation>
    <scope>NUCLEOTIDE SEQUENCE</scope>
</reference>
<accession>A0A9W7AQ98</accession>
<dbReference type="EMBL" id="BRXZ01002971">
    <property type="protein sequence ID" value="GMH74040.1"/>
    <property type="molecule type" value="Genomic_DNA"/>
</dbReference>
<dbReference type="PANTHER" id="PTHR11731:SF193">
    <property type="entry name" value="DIPEPTIDYL PEPTIDASE 9"/>
    <property type="match status" value="1"/>
</dbReference>
<evidence type="ECO:0000313" key="2">
    <source>
        <dbReference type="EMBL" id="GMH74040.1"/>
    </source>
</evidence>
<feature type="non-terminal residue" evidence="2">
    <location>
        <position position="1"/>
    </location>
</feature>
<dbReference type="GO" id="GO:0008239">
    <property type="term" value="F:dipeptidyl-peptidase activity"/>
    <property type="evidence" value="ECO:0007669"/>
    <property type="project" value="TreeGrafter"/>
</dbReference>
<dbReference type="InterPro" id="IPR050278">
    <property type="entry name" value="Serine_Prot_S9B/DPPIV"/>
</dbReference>
<dbReference type="Gene3D" id="3.40.50.1820">
    <property type="entry name" value="alpha/beta hydrolase"/>
    <property type="match status" value="1"/>
</dbReference>
<protein>
    <recommendedName>
        <fullName evidence="1">Peptidase S9 prolyl oligopeptidase catalytic domain-containing protein</fullName>
    </recommendedName>
</protein>
<organism evidence="2 3">
    <name type="scientific">Triparma retinervis</name>
    <dbReference type="NCBI Taxonomy" id="2557542"/>
    <lineage>
        <taxon>Eukaryota</taxon>
        <taxon>Sar</taxon>
        <taxon>Stramenopiles</taxon>
        <taxon>Ochrophyta</taxon>
        <taxon>Bolidophyceae</taxon>
        <taxon>Parmales</taxon>
        <taxon>Triparmaceae</taxon>
        <taxon>Triparma</taxon>
    </lineage>
</organism>
<dbReference type="GO" id="GO:0008236">
    <property type="term" value="F:serine-type peptidase activity"/>
    <property type="evidence" value="ECO:0007669"/>
    <property type="project" value="InterPro"/>
</dbReference>
<evidence type="ECO:0000313" key="3">
    <source>
        <dbReference type="Proteomes" id="UP001165082"/>
    </source>
</evidence>
<dbReference type="OrthoDB" id="16520at2759"/>
<dbReference type="Proteomes" id="UP001165082">
    <property type="component" value="Unassembled WGS sequence"/>
</dbReference>